<protein>
    <recommendedName>
        <fullName evidence="4">PA14 domain-containing protein</fullName>
    </recommendedName>
</protein>
<evidence type="ECO:0008006" key="4">
    <source>
        <dbReference type="Google" id="ProtNLM"/>
    </source>
</evidence>
<keyword evidence="1" id="KW-0732">Signal</keyword>
<feature type="signal peptide" evidence="1">
    <location>
        <begin position="1"/>
        <end position="16"/>
    </location>
</feature>
<organism evidence="2 3">
    <name type="scientific">Coniochaeta ligniaria NRRL 30616</name>
    <dbReference type="NCBI Taxonomy" id="1408157"/>
    <lineage>
        <taxon>Eukaryota</taxon>
        <taxon>Fungi</taxon>
        <taxon>Dikarya</taxon>
        <taxon>Ascomycota</taxon>
        <taxon>Pezizomycotina</taxon>
        <taxon>Sordariomycetes</taxon>
        <taxon>Sordariomycetidae</taxon>
        <taxon>Coniochaetales</taxon>
        <taxon>Coniochaetaceae</taxon>
        <taxon>Coniochaeta</taxon>
    </lineage>
</organism>
<accession>A0A1J7ID15</accession>
<dbReference type="InParanoid" id="A0A1J7ID15"/>
<gene>
    <name evidence="2" type="ORF">CONLIGDRAFT_636370</name>
</gene>
<proteinExistence type="predicted"/>
<dbReference type="Proteomes" id="UP000182658">
    <property type="component" value="Unassembled WGS sequence"/>
</dbReference>
<feature type="chain" id="PRO_5013312473" description="PA14 domain-containing protein" evidence="1">
    <location>
        <begin position="17"/>
        <end position="431"/>
    </location>
</feature>
<keyword evidence="3" id="KW-1185">Reference proteome</keyword>
<evidence type="ECO:0000313" key="3">
    <source>
        <dbReference type="Proteomes" id="UP000182658"/>
    </source>
</evidence>
<dbReference type="EMBL" id="KV875102">
    <property type="protein sequence ID" value="OIW25309.1"/>
    <property type="molecule type" value="Genomic_DNA"/>
</dbReference>
<name>A0A1J7ID15_9PEZI</name>
<dbReference type="OrthoDB" id="3563678at2759"/>
<sequence length="431" mass="44790">MKSSLVSLGMAGLASAAVLEYRACGGDNCGRQVVATRAGAAEPSVRSADCMHALVNYVTVTVTPTTTAATVTNTASVTTDITVSTSTTVVEGTTMTLVSTLTETDVNTQFTTTTYTPVAQRAVKREVSTAVPAYASSCTKPGAYASACSCLLGSALPTSTSTITVTASAVPVTLTASATATHTETAFETLVFTSTSSDSTTEFATATVETTTTSTLVCTATRGAPPVVLASPTGVISAFNGHSSTGSYDDDYWGLTIPFPITIYGTSSNRVSVAVNGGISLQDPNAPTDGGYYTFTNTQLPSYGNLPDNTVAPFWDDLYVYGGSAEGLYYEVDGTEGQRTITFEWYTSHYGDASQYYHFTTTFYEAQPGAWTTVYYQVSDSGSSATVGTQGKGPDGPWAQYSNGQPVIQPGLVLYFDPATNTISTSAAAVC</sequence>
<evidence type="ECO:0000313" key="2">
    <source>
        <dbReference type="EMBL" id="OIW25309.1"/>
    </source>
</evidence>
<reference evidence="2 3" key="1">
    <citation type="submission" date="2016-10" db="EMBL/GenBank/DDBJ databases">
        <title>Draft genome sequence of Coniochaeta ligniaria NRRL30616, a lignocellulolytic fungus for bioabatement of inhibitors in plant biomass hydrolysates.</title>
        <authorList>
            <consortium name="DOE Joint Genome Institute"/>
            <person name="Jimenez D.J."/>
            <person name="Hector R.E."/>
            <person name="Riley R."/>
            <person name="Sun H."/>
            <person name="Grigoriev I.V."/>
            <person name="Van Elsas J.D."/>
            <person name="Nichols N.N."/>
        </authorList>
    </citation>
    <scope>NUCLEOTIDE SEQUENCE [LARGE SCALE GENOMIC DNA]</scope>
    <source>
        <strain evidence="2 3">NRRL 30616</strain>
    </source>
</reference>
<dbReference type="STRING" id="1408157.A0A1J7ID15"/>
<evidence type="ECO:0000256" key="1">
    <source>
        <dbReference type="SAM" id="SignalP"/>
    </source>
</evidence>
<dbReference type="AlphaFoldDB" id="A0A1J7ID15"/>